<reference evidence="2 3" key="1">
    <citation type="submission" date="2015-03" db="EMBL/GenBank/DDBJ databases">
        <title>RNA-seq based gene annotation and comparative genomics of four Zymoseptoria species reveal species-specific pathogenicity related genes and transposable element activity.</title>
        <authorList>
            <person name="Grandaubert J."/>
            <person name="Bhattacharyya A."/>
            <person name="Stukenbrock E.H."/>
        </authorList>
    </citation>
    <scope>NUCLEOTIDE SEQUENCE [LARGE SCALE GENOMIC DNA]</scope>
    <source>
        <strain evidence="2 3">Zb18110</strain>
    </source>
</reference>
<accession>A0A0F4GQD3</accession>
<feature type="chain" id="PRO_5002468917" description="AA1-like domain-containing protein" evidence="1">
    <location>
        <begin position="19"/>
        <end position="226"/>
    </location>
</feature>
<feature type="signal peptide" evidence="1">
    <location>
        <begin position="1"/>
        <end position="18"/>
    </location>
</feature>
<sequence>MLSKITATTLLMAAIAIGSPVLPTAKNGTTSAESNTPVMELAEPANSTVKHDSLAGNGTHLVRTFNEYDRIECRFQLGENKFEVVQDSVCVPLEHHKDEDGCPSFYVQPYFGGRDQVVDKYGRQTDDVTCEVKYFYDNDVCWGPSPRSYTQGRNIGFESAMQGFCATGTTQYNISSMTEGVKLRCPKSYAITCKASREAGVEFKEEKDPKTGRIRFVEVKPDLSED</sequence>
<proteinExistence type="predicted"/>
<evidence type="ECO:0008006" key="4">
    <source>
        <dbReference type="Google" id="ProtNLM"/>
    </source>
</evidence>
<dbReference type="AlphaFoldDB" id="A0A0F4GQD3"/>
<evidence type="ECO:0000256" key="1">
    <source>
        <dbReference type="SAM" id="SignalP"/>
    </source>
</evidence>
<evidence type="ECO:0000313" key="3">
    <source>
        <dbReference type="Proteomes" id="UP000033647"/>
    </source>
</evidence>
<protein>
    <recommendedName>
        <fullName evidence="4">AA1-like domain-containing protein</fullName>
    </recommendedName>
</protein>
<comment type="caution">
    <text evidence="2">The sequence shown here is derived from an EMBL/GenBank/DDBJ whole genome shotgun (WGS) entry which is preliminary data.</text>
</comment>
<name>A0A0F4GQD3_9PEZI</name>
<evidence type="ECO:0000313" key="2">
    <source>
        <dbReference type="EMBL" id="KJX99267.1"/>
    </source>
</evidence>
<keyword evidence="3" id="KW-1185">Reference proteome</keyword>
<keyword evidence="1" id="KW-0732">Signal</keyword>
<dbReference type="Proteomes" id="UP000033647">
    <property type="component" value="Unassembled WGS sequence"/>
</dbReference>
<organism evidence="2 3">
    <name type="scientific">Zymoseptoria brevis</name>
    <dbReference type="NCBI Taxonomy" id="1047168"/>
    <lineage>
        <taxon>Eukaryota</taxon>
        <taxon>Fungi</taxon>
        <taxon>Dikarya</taxon>
        <taxon>Ascomycota</taxon>
        <taxon>Pezizomycotina</taxon>
        <taxon>Dothideomycetes</taxon>
        <taxon>Dothideomycetidae</taxon>
        <taxon>Mycosphaerellales</taxon>
        <taxon>Mycosphaerellaceae</taxon>
        <taxon>Zymoseptoria</taxon>
    </lineage>
</organism>
<gene>
    <name evidence="2" type="ORF">TI39_contig366g00002</name>
</gene>
<dbReference type="EMBL" id="LAFY01000358">
    <property type="protein sequence ID" value="KJX99267.1"/>
    <property type="molecule type" value="Genomic_DNA"/>
</dbReference>